<evidence type="ECO:0000313" key="11">
    <source>
        <dbReference type="Proteomes" id="UP001208689"/>
    </source>
</evidence>
<keyword evidence="8" id="KW-0378">Hydrolase</keyword>
<dbReference type="SUPFAM" id="SSF144052">
    <property type="entry name" value="Thermophilic metalloprotease-like"/>
    <property type="match status" value="1"/>
</dbReference>
<evidence type="ECO:0000256" key="4">
    <source>
        <dbReference type="ARBA" id="ARBA00008236"/>
    </source>
</evidence>
<evidence type="ECO:0008006" key="12">
    <source>
        <dbReference type="Google" id="ProtNLM"/>
    </source>
</evidence>
<dbReference type="InterPro" id="IPR052170">
    <property type="entry name" value="M29_Exopeptidase"/>
</dbReference>
<accession>A0ABY6HTI4</accession>
<dbReference type="PANTHER" id="PTHR34448:SF1">
    <property type="entry name" value="BLL6088 PROTEIN"/>
    <property type="match status" value="1"/>
</dbReference>
<sequence>MLNDFNEKLAILAIRYALDVKPGDMILLDGSEIANDLLKALFIEVLKAGGHPTVQCALKGLQVARLRYGNDDQIKFISPMQKKGVETYQGYLQIMADYNRQKLSLIPPEKLKMSQSSPEFIEFMGVFQERVSKKELKWCIIPYACDVLAQDAKMDTEAYKEFVYKALHLDAENPAEVWKQIEIEQANITEQLNKIDQIHVLGEDTDLTLSVKGRPWKNSCGHNNLPDGEVFTSPVENSINGHIRFTYPGIYQSKEIENIRLDFKDGRVIKATAEKGQELLDSLLSIENTDLVGEFAVGTNYGIQQFTKNMLFDEKMGGTLHMAIGRGFPDTGSENLQCPIHWDILKDMKSEESQIIADGKVIYQAGKWKI</sequence>
<proteinExistence type="inferred from homology"/>
<dbReference type="InterPro" id="IPR035097">
    <property type="entry name" value="M29_N-terminal"/>
</dbReference>
<name>A0ABY6HTI4_9ARCH</name>
<comment type="cofactor">
    <cofactor evidence="3">
        <name>Zn(2+)</name>
        <dbReference type="ChEBI" id="CHEBI:29105"/>
    </cofactor>
</comment>
<keyword evidence="9" id="KW-0482">Metalloprotease</keyword>
<dbReference type="EMBL" id="CP104013">
    <property type="protein sequence ID" value="UYP46828.1"/>
    <property type="molecule type" value="Genomic_DNA"/>
</dbReference>
<evidence type="ECO:0000256" key="8">
    <source>
        <dbReference type="ARBA" id="ARBA00022801"/>
    </source>
</evidence>
<evidence type="ECO:0000256" key="6">
    <source>
        <dbReference type="ARBA" id="ARBA00022670"/>
    </source>
</evidence>
<keyword evidence="5" id="KW-0031">Aminopeptidase</keyword>
<evidence type="ECO:0000256" key="3">
    <source>
        <dbReference type="ARBA" id="ARBA00001947"/>
    </source>
</evidence>
<evidence type="ECO:0000256" key="1">
    <source>
        <dbReference type="ARBA" id="ARBA00001941"/>
    </source>
</evidence>
<reference evidence="10" key="1">
    <citation type="submission" date="2022-09" db="EMBL/GenBank/DDBJ databases">
        <title>Actin cytoskeleton and complex cell architecture in an #Asgard archaeon.</title>
        <authorList>
            <person name="Ponce Toledo R.I."/>
            <person name="Schleper C."/>
            <person name="Rodrigues Oliveira T."/>
            <person name="Wollweber F."/>
            <person name="Xu J."/>
            <person name="Rittmann S."/>
            <person name="Klingl A."/>
            <person name="Pilhofer M."/>
        </authorList>
    </citation>
    <scope>NUCLEOTIDE SEQUENCE</scope>
    <source>
        <strain evidence="10">B-35</strain>
    </source>
</reference>
<evidence type="ECO:0000256" key="5">
    <source>
        <dbReference type="ARBA" id="ARBA00022438"/>
    </source>
</evidence>
<dbReference type="InterPro" id="IPR000787">
    <property type="entry name" value="Peptidase_M29"/>
</dbReference>
<comment type="similarity">
    <text evidence="4">Belongs to the peptidase M29 family.</text>
</comment>
<comment type="cofactor">
    <cofactor evidence="1">
        <name>Co(2+)</name>
        <dbReference type="ChEBI" id="CHEBI:48828"/>
    </cofactor>
</comment>
<keyword evidence="11" id="KW-1185">Reference proteome</keyword>
<evidence type="ECO:0000313" key="10">
    <source>
        <dbReference type="EMBL" id="UYP46828.1"/>
    </source>
</evidence>
<dbReference type="PANTHER" id="PTHR34448">
    <property type="entry name" value="AMINOPEPTIDASE"/>
    <property type="match status" value="1"/>
</dbReference>
<gene>
    <name evidence="10" type="ORF">NEF87_003113</name>
</gene>
<organism evidence="10 11">
    <name type="scientific">Candidatus Lokiarchaeum ossiferum</name>
    <dbReference type="NCBI Taxonomy" id="2951803"/>
    <lineage>
        <taxon>Archaea</taxon>
        <taxon>Promethearchaeati</taxon>
        <taxon>Promethearchaeota</taxon>
        <taxon>Promethearchaeia</taxon>
        <taxon>Promethearchaeales</taxon>
        <taxon>Promethearchaeaceae</taxon>
        <taxon>Candidatus Lokiarchaeum</taxon>
    </lineage>
</organism>
<comment type="cofactor">
    <cofactor evidence="2">
        <name>Mg(2+)</name>
        <dbReference type="ChEBI" id="CHEBI:18420"/>
    </cofactor>
</comment>
<dbReference type="Proteomes" id="UP001208689">
    <property type="component" value="Chromosome"/>
</dbReference>
<dbReference type="Pfam" id="PF02073">
    <property type="entry name" value="Peptidase_M29"/>
    <property type="match status" value="1"/>
</dbReference>
<evidence type="ECO:0000256" key="2">
    <source>
        <dbReference type="ARBA" id="ARBA00001946"/>
    </source>
</evidence>
<evidence type="ECO:0000256" key="9">
    <source>
        <dbReference type="ARBA" id="ARBA00023049"/>
    </source>
</evidence>
<dbReference type="Gene3D" id="3.40.1830.10">
    <property type="entry name" value="Thermophilic metalloprotease (M29)"/>
    <property type="match status" value="1"/>
</dbReference>
<keyword evidence="6" id="KW-0645">Protease</keyword>
<keyword evidence="7" id="KW-0479">Metal-binding</keyword>
<protein>
    <recommendedName>
        <fullName evidence="12">Aminopeptidase</fullName>
    </recommendedName>
</protein>
<evidence type="ECO:0000256" key="7">
    <source>
        <dbReference type="ARBA" id="ARBA00022723"/>
    </source>
</evidence>